<dbReference type="Pfam" id="PF00550">
    <property type="entry name" value="PP-binding"/>
    <property type="match status" value="1"/>
</dbReference>
<name>A0ABU2S149_9ACTN</name>
<dbReference type="SUPFAM" id="SSF47336">
    <property type="entry name" value="ACP-like"/>
    <property type="match status" value="1"/>
</dbReference>
<evidence type="ECO:0000313" key="2">
    <source>
        <dbReference type="EMBL" id="MDT0441494.1"/>
    </source>
</evidence>
<reference evidence="3" key="1">
    <citation type="submission" date="2023-07" db="EMBL/GenBank/DDBJ databases">
        <title>30 novel species of actinomycetes from the DSMZ collection.</title>
        <authorList>
            <person name="Nouioui I."/>
        </authorList>
    </citation>
    <scope>NUCLEOTIDE SEQUENCE [LARGE SCALE GENOMIC DNA]</scope>
    <source>
        <strain evidence="3">DSM 41886</strain>
    </source>
</reference>
<protein>
    <submittedName>
        <fullName evidence="2">Acyl carrier protein</fullName>
    </submittedName>
</protein>
<organism evidence="2 3">
    <name type="scientific">Streptomyces johnsoniae</name>
    <dbReference type="NCBI Taxonomy" id="3075532"/>
    <lineage>
        <taxon>Bacteria</taxon>
        <taxon>Bacillati</taxon>
        <taxon>Actinomycetota</taxon>
        <taxon>Actinomycetes</taxon>
        <taxon>Kitasatosporales</taxon>
        <taxon>Streptomycetaceae</taxon>
        <taxon>Streptomyces</taxon>
    </lineage>
</organism>
<dbReference type="RefSeq" id="WP_311615314.1">
    <property type="nucleotide sequence ID" value="NZ_JAVREV010000001.1"/>
</dbReference>
<dbReference type="InterPro" id="IPR009081">
    <property type="entry name" value="PP-bd_ACP"/>
</dbReference>
<accession>A0ABU2S149</accession>
<keyword evidence="3" id="KW-1185">Reference proteome</keyword>
<feature type="domain" description="Carrier" evidence="1">
    <location>
        <begin position="1"/>
        <end position="73"/>
    </location>
</feature>
<dbReference type="InterPro" id="IPR036736">
    <property type="entry name" value="ACP-like_sf"/>
</dbReference>
<evidence type="ECO:0000313" key="3">
    <source>
        <dbReference type="Proteomes" id="UP001183615"/>
    </source>
</evidence>
<dbReference type="PROSITE" id="PS50075">
    <property type="entry name" value="CARRIER"/>
    <property type="match status" value="1"/>
</dbReference>
<proteinExistence type="predicted"/>
<evidence type="ECO:0000259" key="1">
    <source>
        <dbReference type="PROSITE" id="PS50075"/>
    </source>
</evidence>
<sequence>MSFDDLKAALVSMGVPEEEITEQAGREEAGLDSLGIAELVLILKQRHGLTVTEEELHEARTVGDVLGIIAGHAAAGA</sequence>
<dbReference type="EMBL" id="JAVREV010000001">
    <property type="protein sequence ID" value="MDT0441494.1"/>
    <property type="molecule type" value="Genomic_DNA"/>
</dbReference>
<dbReference type="Gene3D" id="1.10.1200.10">
    <property type="entry name" value="ACP-like"/>
    <property type="match status" value="1"/>
</dbReference>
<comment type="caution">
    <text evidence="2">The sequence shown here is derived from an EMBL/GenBank/DDBJ whole genome shotgun (WGS) entry which is preliminary data.</text>
</comment>
<dbReference type="Proteomes" id="UP001183615">
    <property type="component" value="Unassembled WGS sequence"/>
</dbReference>
<gene>
    <name evidence="2" type="ORF">RM779_02600</name>
</gene>